<dbReference type="CDD" id="cd04301">
    <property type="entry name" value="NAT_SF"/>
    <property type="match status" value="1"/>
</dbReference>
<dbReference type="InterPro" id="IPR016181">
    <property type="entry name" value="Acyl_CoA_acyltransferase"/>
</dbReference>
<dbReference type="STRING" id="759620.WS105_0921"/>
<dbReference type="PANTHER" id="PTHR13355">
    <property type="entry name" value="GLUCOSAMINE 6-PHOSPHATE N-ACETYLTRANSFERASE"/>
    <property type="match status" value="1"/>
</dbReference>
<reference evidence="3" key="2">
    <citation type="submission" date="2014-08" db="EMBL/GenBank/DDBJ databases">
        <title>Complete genome of Weissella ceti strain WS74 isolated from diseased rainbow trout in Brazil.</title>
        <authorList>
            <person name="Figueiredo H.C.P."/>
            <person name="Leal C.A.G."/>
            <person name="Pereira F.L."/>
            <person name="Soares S.C."/>
            <person name="Dorella F.A."/>
            <person name="Carvalho A.F."/>
            <person name="Azevedo V.A.C."/>
        </authorList>
    </citation>
    <scope>NUCLEOTIDE SEQUENCE [LARGE SCALE GENOMIC DNA]</scope>
    <source>
        <strain evidence="3">WS74</strain>
    </source>
</reference>
<dbReference type="PROSITE" id="PS51186">
    <property type="entry name" value="GNAT"/>
    <property type="match status" value="1"/>
</dbReference>
<proteinExistence type="predicted"/>
<dbReference type="RefSeq" id="WP_009496309.1">
    <property type="nucleotide sequence ID" value="NZ_CP009223.1"/>
</dbReference>
<dbReference type="InterPro" id="IPR000182">
    <property type="entry name" value="GNAT_dom"/>
</dbReference>
<keyword evidence="3" id="KW-1185">Reference proteome</keyword>
<evidence type="ECO:0000259" key="1">
    <source>
        <dbReference type="PROSITE" id="PS51186"/>
    </source>
</evidence>
<dbReference type="PANTHER" id="PTHR13355:SF11">
    <property type="entry name" value="GLUCOSAMINE 6-PHOSPHATE N-ACETYLTRANSFERASE"/>
    <property type="match status" value="1"/>
</dbReference>
<name>A0A075U6N2_9LACO</name>
<dbReference type="AlphaFoldDB" id="A0A075U6N2"/>
<dbReference type="OrthoDB" id="9796171at2"/>
<reference evidence="2 3" key="1">
    <citation type="journal article" date="2014" name="Genome Announc.">
        <title>Complete Genome Sequences of Fish Pathogenic Weissella ceti Strains WS74 and WS105.</title>
        <authorList>
            <person name="Figueiredo H.C."/>
            <person name="Leal C.A."/>
            <person name="Dorella F.A."/>
            <person name="Carvalho A.F."/>
            <person name="Soares S.C."/>
            <person name="Pereira F.L."/>
            <person name="Azevedo V.A."/>
        </authorList>
    </citation>
    <scope>NUCLEOTIDE SEQUENCE [LARGE SCALE GENOMIC DNA]</scope>
    <source>
        <strain evidence="2 3">WS74</strain>
    </source>
</reference>
<dbReference type="KEGG" id="wci:WS105_0921"/>
<dbReference type="KEGG" id="wct:WS74_0924"/>
<dbReference type="PATRIC" id="fig|759620.7.peg.885"/>
<evidence type="ECO:0000313" key="2">
    <source>
        <dbReference type="EMBL" id="AIM63176.1"/>
    </source>
</evidence>
<dbReference type="GO" id="GO:0004343">
    <property type="term" value="F:glucosamine 6-phosphate N-acetyltransferase activity"/>
    <property type="evidence" value="ECO:0007669"/>
    <property type="project" value="TreeGrafter"/>
</dbReference>
<evidence type="ECO:0000313" key="3">
    <source>
        <dbReference type="Proteomes" id="UP000029079"/>
    </source>
</evidence>
<keyword evidence="2" id="KW-0808">Transferase</keyword>
<dbReference type="Proteomes" id="UP000029079">
    <property type="component" value="Chromosome"/>
</dbReference>
<organism evidence="2 3">
    <name type="scientific">Weissella ceti</name>
    <dbReference type="NCBI Taxonomy" id="759620"/>
    <lineage>
        <taxon>Bacteria</taxon>
        <taxon>Bacillati</taxon>
        <taxon>Bacillota</taxon>
        <taxon>Bacilli</taxon>
        <taxon>Lactobacillales</taxon>
        <taxon>Lactobacillaceae</taxon>
        <taxon>Weissella</taxon>
    </lineage>
</organism>
<accession>A0A075U6N2</accession>
<dbReference type="EMBL" id="CP009223">
    <property type="protein sequence ID" value="AIM63176.1"/>
    <property type="molecule type" value="Genomic_DNA"/>
</dbReference>
<dbReference type="KEGG" id="wce:WS08_0858"/>
<dbReference type="InterPro" id="IPR039143">
    <property type="entry name" value="GNPNAT1-like"/>
</dbReference>
<dbReference type="SUPFAM" id="SSF55729">
    <property type="entry name" value="Acyl-CoA N-acyltransferases (Nat)"/>
    <property type="match status" value="1"/>
</dbReference>
<sequence length="148" mass="16868">MTLYIKDEQGISKTYEDAKIIRQEVFINEQQIPAELEFDNQENNRVHYVGYQVDNAGESVPATTARIHEQHDNWHIERVATVKDLRGNGFAKQLLTKIIQDAREKDISVVALGAQLHATGFYEELGFVQQGDVFMDAGIEHITMTLHI</sequence>
<protein>
    <submittedName>
        <fullName evidence="2">Putative acetyltransferase</fullName>
    </submittedName>
</protein>
<dbReference type="Gene3D" id="3.40.630.30">
    <property type="match status" value="1"/>
</dbReference>
<gene>
    <name evidence="2" type="ORF">WS74_0924</name>
</gene>
<feature type="domain" description="N-acetyltransferase" evidence="1">
    <location>
        <begin position="1"/>
        <end position="148"/>
    </location>
</feature>
<dbReference type="Pfam" id="PF13673">
    <property type="entry name" value="Acetyltransf_10"/>
    <property type="match status" value="1"/>
</dbReference>